<protein>
    <submittedName>
        <fullName evidence="1">Uncharacterized protein</fullName>
    </submittedName>
</protein>
<dbReference type="AlphaFoldDB" id="A0A369XGP9"/>
<accession>A0A369XGP9</accession>
<dbReference type="Proteomes" id="UP000253831">
    <property type="component" value="Unassembled WGS sequence"/>
</dbReference>
<organism evidence="1 2">
    <name type="scientific">Candidatus Accumulibacter meliphilus</name>
    <dbReference type="NCBI Taxonomy" id="2211374"/>
    <lineage>
        <taxon>Bacteria</taxon>
        <taxon>Pseudomonadati</taxon>
        <taxon>Pseudomonadota</taxon>
        <taxon>Betaproteobacteria</taxon>
        <taxon>Candidatus Accumulibacter</taxon>
    </lineage>
</organism>
<evidence type="ECO:0000313" key="1">
    <source>
        <dbReference type="EMBL" id="RDE49263.1"/>
    </source>
</evidence>
<proteinExistence type="predicted"/>
<gene>
    <name evidence="1" type="ORF">DVS81_17535</name>
</gene>
<evidence type="ECO:0000313" key="2">
    <source>
        <dbReference type="Proteomes" id="UP000253831"/>
    </source>
</evidence>
<name>A0A369XGP9_9PROT</name>
<sequence>MRFVLHTKALNGQDESFRLIDRLIDRAADQIHRIELSDPDLLKDSGWYREARQIHRKLMTAAAATPPRKHSGLSGPHAKHVDVCNLESALLADKLAHAPLTILVEDREADGELLDILVEELGSLELRTLWTHSQTLTPPGVEFENSGGISAMPERVKRALSDAALAGRPIRFFVLCDSDARWPGDNGPSNSSITKLRTTCSDARIPLHVLKKRSAENYIPDTVIKAVRDDPCNASNVDRFDALLRRTPVQRDHFPFKAGLQQDERASAIAKGLYNASEVPDLERLTEPLFPKKPRPLKRLRNERRSEFTDHALRNRDGRGEIANLLDTLAREL</sequence>
<dbReference type="EMBL" id="QPGA01000049">
    <property type="protein sequence ID" value="RDE49263.1"/>
    <property type="molecule type" value="Genomic_DNA"/>
</dbReference>
<comment type="caution">
    <text evidence="1">The sequence shown here is derived from an EMBL/GenBank/DDBJ whole genome shotgun (WGS) entry which is preliminary data.</text>
</comment>
<reference evidence="1 2" key="1">
    <citation type="submission" date="2018-05" db="EMBL/GenBank/DDBJ databases">
        <title>Integrated omic analyses show evidence that a Ca. Accumulibacter phosphatis strain performs denitrification under micro-aerobic conditions.</title>
        <authorList>
            <person name="Camejo P.Y."/>
            <person name="Katherine M.D."/>
            <person name="Daniel N.R."/>
        </authorList>
    </citation>
    <scope>NUCLEOTIDE SEQUENCE [LARGE SCALE GENOMIC DNA]</scope>
    <source>
        <strain evidence="1">UW-LDO-IC</strain>
    </source>
</reference>